<dbReference type="CDD" id="cd09992">
    <property type="entry name" value="HDAC_classII"/>
    <property type="match status" value="1"/>
</dbReference>
<dbReference type="Pfam" id="PF00850">
    <property type="entry name" value="Hist_deacetyl"/>
    <property type="match status" value="1"/>
</dbReference>
<protein>
    <submittedName>
        <fullName evidence="3">Histone deacetylase</fullName>
    </submittedName>
</protein>
<dbReference type="PRINTS" id="PR01270">
    <property type="entry name" value="HDASUPER"/>
</dbReference>
<dbReference type="AlphaFoldDB" id="A0A7C4QRT6"/>
<evidence type="ECO:0000259" key="2">
    <source>
        <dbReference type="Pfam" id="PF00850"/>
    </source>
</evidence>
<reference evidence="3" key="1">
    <citation type="journal article" date="2020" name="mSystems">
        <title>Genome- and Community-Level Interaction Insights into Carbon Utilization and Element Cycling Functions of Hydrothermarchaeota in Hydrothermal Sediment.</title>
        <authorList>
            <person name="Zhou Z."/>
            <person name="Liu Y."/>
            <person name="Xu W."/>
            <person name="Pan J."/>
            <person name="Luo Z.H."/>
            <person name="Li M."/>
        </authorList>
    </citation>
    <scope>NUCLEOTIDE SEQUENCE [LARGE SCALE GENOMIC DNA]</scope>
    <source>
        <strain evidence="3">SpSt-508</strain>
    </source>
</reference>
<gene>
    <name evidence="3" type="ORF">ENS64_18305</name>
</gene>
<name>A0A7C4QRT6_9PLAN</name>
<dbReference type="EMBL" id="DSVQ01000019">
    <property type="protein sequence ID" value="HGT41204.1"/>
    <property type="molecule type" value="Genomic_DNA"/>
</dbReference>
<evidence type="ECO:0000313" key="3">
    <source>
        <dbReference type="EMBL" id="HGT41204.1"/>
    </source>
</evidence>
<dbReference type="InterPro" id="IPR023801">
    <property type="entry name" value="His_deacetylse_dom"/>
</dbReference>
<organism evidence="3">
    <name type="scientific">Schlesneria paludicola</name>
    <dbReference type="NCBI Taxonomy" id="360056"/>
    <lineage>
        <taxon>Bacteria</taxon>
        <taxon>Pseudomonadati</taxon>
        <taxon>Planctomycetota</taxon>
        <taxon>Planctomycetia</taxon>
        <taxon>Planctomycetales</taxon>
        <taxon>Planctomycetaceae</taxon>
        <taxon>Schlesneria</taxon>
    </lineage>
</organism>
<accession>A0A7C4QRT6</accession>
<sequence>MTLLYRDVYFQRHRTGRHPESPARLQSIDRRLEERGLPARCQTGTRRLARLDEVARLHDADYLQNLEQSCAAGGGRIEADTVVCPESWEVALSATGTALDAVDAVLTRRSRNALCLVRPPGHHALPAAAMGFCLFNNAALAAEHALRVHDLERVLIVDWDVHHGNGTQDMFYERGDVCFFSAHRFPFYPGTGRRDETGTGRGLGTTFNLPVAYGTPRREYLAQFAAMLSAAAERCRPQLVLISAGFDAHALDPIGSLGLETEDFATLTQMVLDVARAHCDGRVVSLLEGGYHLDALADCVAVHLEGLLEAADR</sequence>
<dbReference type="SUPFAM" id="SSF52768">
    <property type="entry name" value="Arginase/deacetylase"/>
    <property type="match status" value="1"/>
</dbReference>
<dbReference type="PANTHER" id="PTHR10625">
    <property type="entry name" value="HISTONE DEACETYLASE HDAC1-RELATED"/>
    <property type="match status" value="1"/>
</dbReference>
<dbReference type="GO" id="GO:0004407">
    <property type="term" value="F:histone deacetylase activity"/>
    <property type="evidence" value="ECO:0007669"/>
    <property type="project" value="TreeGrafter"/>
</dbReference>
<evidence type="ECO:0000256" key="1">
    <source>
        <dbReference type="ARBA" id="ARBA00005947"/>
    </source>
</evidence>
<dbReference type="PANTHER" id="PTHR10625:SF10">
    <property type="entry name" value="HISTONE DEACETYLASE HDAC1"/>
    <property type="match status" value="1"/>
</dbReference>
<proteinExistence type="inferred from homology"/>
<dbReference type="InterPro" id="IPR000286">
    <property type="entry name" value="HDACs"/>
</dbReference>
<feature type="domain" description="Histone deacetylase" evidence="2">
    <location>
        <begin position="18"/>
        <end position="306"/>
    </location>
</feature>
<dbReference type="Gene3D" id="3.40.800.20">
    <property type="entry name" value="Histone deacetylase domain"/>
    <property type="match status" value="1"/>
</dbReference>
<dbReference type="InterPro" id="IPR037138">
    <property type="entry name" value="His_deacetylse_dom_sf"/>
</dbReference>
<comment type="similarity">
    <text evidence="1">Belongs to the histone deacetylase family.</text>
</comment>
<comment type="caution">
    <text evidence="3">The sequence shown here is derived from an EMBL/GenBank/DDBJ whole genome shotgun (WGS) entry which is preliminary data.</text>
</comment>
<dbReference type="GO" id="GO:0040029">
    <property type="term" value="P:epigenetic regulation of gene expression"/>
    <property type="evidence" value="ECO:0007669"/>
    <property type="project" value="TreeGrafter"/>
</dbReference>
<dbReference type="InterPro" id="IPR023696">
    <property type="entry name" value="Ureohydrolase_dom_sf"/>
</dbReference>